<dbReference type="EMBL" id="BAABLK010000015">
    <property type="protein sequence ID" value="GAA5226264.1"/>
    <property type="molecule type" value="Genomic_DNA"/>
</dbReference>
<protein>
    <recommendedName>
        <fullName evidence="4">Anti-sigma factor</fullName>
    </recommendedName>
</protein>
<dbReference type="Proteomes" id="UP001501257">
    <property type="component" value="Unassembled WGS sequence"/>
</dbReference>
<evidence type="ECO:0000256" key="1">
    <source>
        <dbReference type="SAM" id="MobiDB-lite"/>
    </source>
</evidence>
<reference evidence="3" key="1">
    <citation type="journal article" date="2019" name="Int. J. Syst. Evol. Microbiol.">
        <title>The Global Catalogue of Microorganisms (GCM) 10K type strain sequencing project: providing services to taxonomists for standard genome sequencing and annotation.</title>
        <authorList>
            <consortium name="The Broad Institute Genomics Platform"/>
            <consortium name="The Broad Institute Genome Sequencing Center for Infectious Disease"/>
            <person name="Wu L."/>
            <person name="Ma J."/>
        </authorList>
    </citation>
    <scope>NUCLEOTIDE SEQUENCE [LARGE SCALE GENOMIC DNA]</scope>
    <source>
        <strain evidence="3">JCM 18952</strain>
    </source>
</reference>
<proteinExistence type="predicted"/>
<evidence type="ECO:0008006" key="4">
    <source>
        <dbReference type="Google" id="ProtNLM"/>
    </source>
</evidence>
<evidence type="ECO:0000313" key="2">
    <source>
        <dbReference type="EMBL" id="GAA5226264.1"/>
    </source>
</evidence>
<dbReference type="RefSeq" id="WP_425571729.1">
    <property type="nucleotide sequence ID" value="NZ_BAABLK010000015.1"/>
</dbReference>
<gene>
    <name evidence="2" type="ORF">GCM10025778_07950</name>
</gene>
<sequence length="136" mass="14141">MAISFVLGGVVAVGIVQFSGRDKTDVVEQAALEPLPGWNARGTARVEDSAGKLQLVVDLPDNQVSGFREVWLLDLAGKTPGLLSVGALNGDQGVFDLPPGVDLAQYNIVDVSNEPFDGDPSHSTDSIVRGELGAVG</sequence>
<keyword evidence="3" id="KW-1185">Reference proteome</keyword>
<organism evidence="2 3">
    <name type="scientific">Paeniglutamicibacter antarcticus</name>
    <dbReference type="NCBI Taxonomy" id="494023"/>
    <lineage>
        <taxon>Bacteria</taxon>
        <taxon>Bacillati</taxon>
        <taxon>Actinomycetota</taxon>
        <taxon>Actinomycetes</taxon>
        <taxon>Micrococcales</taxon>
        <taxon>Micrococcaceae</taxon>
        <taxon>Paeniglutamicibacter</taxon>
    </lineage>
</organism>
<evidence type="ECO:0000313" key="3">
    <source>
        <dbReference type="Proteomes" id="UP001501257"/>
    </source>
</evidence>
<accession>A0ABP9THM8</accession>
<feature type="region of interest" description="Disordered" evidence="1">
    <location>
        <begin position="115"/>
        <end position="136"/>
    </location>
</feature>
<name>A0ABP9THM8_9MICC</name>
<comment type="caution">
    <text evidence="2">The sequence shown here is derived from an EMBL/GenBank/DDBJ whole genome shotgun (WGS) entry which is preliminary data.</text>
</comment>